<dbReference type="InterPro" id="IPR036259">
    <property type="entry name" value="MFS_trans_sf"/>
</dbReference>
<dbReference type="Proteomes" id="UP001178277">
    <property type="component" value="Unassembled WGS sequence"/>
</dbReference>
<dbReference type="AlphaFoldDB" id="A0AA90NXD7"/>
<proteinExistence type="predicted"/>
<evidence type="ECO:0000313" key="2">
    <source>
        <dbReference type="EMBL" id="MDP1421975.1"/>
    </source>
</evidence>
<reference evidence="2" key="1">
    <citation type="submission" date="2023-07" db="EMBL/GenBank/DDBJ databases">
        <title>Murine gut Bacillus species.</title>
        <authorList>
            <person name="Gutman E."/>
            <person name="Hashuel R."/>
            <person name="Litvak Y."/>
        </authorList>
    </citation>
    <scope>NUCLEOTIDE SEQUENCE</scope>
    <source>
        <strain evidence="2">RU283</strain>
    </source>
</reference>
<dbReference type="EMBL" id="JAUUTP010000058">
    <property type="protein sequence ID" value="MDP1421975.1"/>
    <property type="molecule type" value="Genomic_DNA"/>
</dbReference>
<sequence length="132" mass="14972">MKSKKRKWTLAYGGIALLIGIILAQTFTYITKVDFSTASILGVLPVTIVLIIINLIQVKRKKDETPELDERTVNNMFKFYIYSSHIFLGLLFISLAIITFMDIRNVSTSHLWIIILAYMCCSGIGALIVKRQ</sequence>
<organism evidence="2 3">
    <name type="scientific">Peribacillus simplex</name>
    <dbReference type="NCBI Taxonomy" id="1478"/>
    <lineage>
        <taxon>Bacteria</taxon>
        <taxon>Bacillati</taxon>
        <taxon>Bacillota</taxon>
        <taxon>Bacilli</taxon>
        <taxon>Bacillales</taxon>
        <taxon>Bacillaceae</taxon>
        <taxon>Peribacillus</taxon>
    </lineage>
</organism>
<dbReference type="SUPFAM" id="SSF103473">
    <property type="entry name" value="MFS general substrate transporter"/>
    <property type="match status" value="1"/>
</dbReference>
<name>A0AA90NXD7_9BACI</name>
<protein>
    <submittedName>
        <fullName evidence="2">YwiC-like family protein</fullName>
    </submittedName>
</protein>
<keyword evidence="1" id="KW-0472">Membrane</keyword>
<evidence type="ECO:0000313" key="3">
    <source>
        <dbReference type="Proteomes" id="UP001178277"/>
    </source>
</evidence>
<dbReference type="RefSeq" id="WP_305162948.1">
    <property type="nucleotide sequence ID" value="NZ_JAUUTP010000058.1"/>
</dbReference>
<evidence type="ECO:0000256" key="1">
    <source>
        <dbReference type="SAM" id="Phobius"/>
    </source>
</evidence>
<comment type="caution">
    <text evidence="2">The sequence shown here is derived from an EMBL/GenBank/DDBJ whole genome shotgun (WGS) entry which is preliminary data.</text>
</comment>
<feature type="transmembrane region" description="Helical" evidence="1">
    <location>
        <begin position="110"/>
        <end position="129"/>
    </location>
</feature>
<keyword evidence="1" id="KW-1133">Transmembrane helix</keyword>
<accession>A0AA90NXD7</accession>
<feature type="transmembrane region" description="Helical" evidence="1">
    <location>
        <begin position="79"/>
        <end position="98"/>
    </location>
</feature>
<feature type="transmembrane region" description="Helical" evidence="1">
    <location>
        <begin position="40"/>
        <end position="58"/>
    </location>
</feature>
<gene>
    <name evidence="2" type="ORF">Q8G35_27365</name>
</gene>
<keyword evidence="1" id="KW-0812">Transmembrane</keyword>